<protein>
    <submittedName>
        <fullName evidence="10">Uncharacterized protein involved in exopolysaccharide biosynthesis</fullName>
    </submittedName>
</protein>
<keyword evidence="2" id="KW-1003">Cell membrane</keyword>
<name>A0A1G6PJZ9_9BACT</name>
<feature type="domain" description="Polysaccharide chain length determinant N-terminal" evidence="8">
    <location>
        <begin position="7"/>
        <end position="109"/>
    </location>
</feature>
<accession>A0A1G6PJZ9</accession>
<dbReference type="InterPro" id="IPR032807">
    <property type="entry name" value="GNVR"/>
</dbReference>
<dbReference type="Pfam" id="PF02706">
    <property type="entry name" value="Wzz"/>
    <property type="match status" value="1"/>
</dbReference>
<dbReference type="STRING" id="28234.SAMN04488588_1832"/>
<comment type="subcellular location">
    <subcellularLocation>
        <location evidence="1">Cell membrane</location>
        <topology evidence="1">Multi-pass membrane protein</topology>
    </subcellularLocation>
</comment>
<proteinExistence type="predicted"/>
<organism evidence="10 11">
    <name type="scientific">Geotoga petraea</name>
    <dbReference type="NCBI Taxonomy" id="28234"/>
    <lineage>
        <taxon>Bacteria</taxon>
        <taxon>Thermotogati</taxon>
        <taxon>Thermotogota</taxon>
        <taxon>Thermotogae</taxon>
        <taxon>Petrotogales</taxon>
        <taxon>Petrotogaceae</taxon>
        <taxon>Geotoga</taxon>
    </lineage>
</organism>
<dbReference type="InterPro" id="IPR003856">
    <property type="entry name" value="LPS_length_determ_N"/>
</dbReference>
<dbReference type="Pfam" id="PF13807">
    <property type="entry name" value="GNVR"/>
    <property type="match status" value="1"/>
</dbReference>
<evidence type="ECO:0000313" key="11">
    <source>
        <dbReference type="Proteomes" id="UP000199322"/>
    </source>
</evidence>
<evidence type="ECO:0000256" key="3">
    <source>
        <dbReference type="ARBA" id="ARBA00022692"/>
    </source>
</evidence>
<dbReference type="PANTHER" id="PTHR32309:SF13">
    <property type="entry name" value="FERRIC ENTEROBACTIN TRANSPORT PROTEIN FEPE"/>
    <property type="match status" value="1"/>
</dbReference>
<feature type="transmembrane region" description="Helical" evidence="7">
    <location>
        <begin position="21"/>
        <end position="41"/>
    </location>
</feature>
<keyword evidence="5 7" id="KW-0472">Membrane</keyword>
<dbReference type="InterPro" id="IPR050445">
    <property type="entry name" value="Bact_polysacc_biosynth/exp"/>
</dbReference>
<evidence type="ECO:0000256" key="2">
    <source>
        <dbReference type="ARBA" id="ARBA00022475"/>
    </source>
</evidence>
<evidence type="ECO:0000256" key="7">
    <source>
        <dbReference type="SAM" id="Phobius"/>
    </source>
</evidence>
<evidence type="ECO:0000256" key="1">
    <source>
        <dbReference type="ARBA" id="ARBA00004651"/>
    </source>
</evidence>
<feature type="domain" description="Tyrosine-protein kinase G-rich" evidence="9">
    <location>
        <begin position="387"/>
        <end position="463"/>
    </location>
</feature>
<reference evidence="10 11" key="1">
    <citation type="submission" date="2016-10" db="EMBL/GenBank/DDBJ databases">
        <authorList>
            <person name="de Groot N.N."/>
        </authorList>
    </citation>
    <scope>NUCLEOTIDE SEQUENCE [LARGE SCALE GENOMIC DNA]</scope>
    <source>
        <strain evidence="10 11">WG14</strain>
    </source>
</reference>
<sequence>MENQEMELTFSDIIRIFKRRKWTFTLIFVATVAITLIYLFYFTTPTYKAEQLVEFEGQTSSTSSLSQYAGLASMAGISIPSGGGSTNSLTTEIERMKSDRVLGQVVDQLNMVEKANQNKSWLSEIRGIEYTKRGFIKSIREKISIQNVEGTNFVKISYESSNPTQAASIVSLTYQYYLDYEKEYTLGRSNKTINQIESIFTDLEQQFNKINKQVFDYKIENKISDDAIQTDLINYYEETYLKLLKMDQEKQQLEITLQSIEKNLAETSEEMKELMLTASQSNLSNLKNKLINYQIELETLKLNQPNSPRIRELESVITVTENELKQQQNKLLENNMTYLSVTDREKFSQYIQTQTQLELFDVTKQVYQQMLSVIDTEINKKSPVVYQYLQMMKDQKVIESKYNMFYNTLEQERMSQKLYTPKFSMVQVVYQPENPIAPNKTLILAIGGVLGIFLGILGVFVKESSDNTIKDKKEFETLFKNPEITLNSEKEIEKIINKLYQTQNTKIAVIQTSQKIPTNFAEQIYNQIKKITPEYTYTDPTKPQNYEEKIKQFEETKQKTHTITKFTNIDSPEYILYNPTINNNIILIKQKSTTIETIEQIQKSIPNPTYIFIK</sequence>
<dbReference type="EMBL" id="FMYV01000008">
    <property type="protein sequence ID" value="SDC80311.1"/>
    <property type="molecule type" value="Genomic_DNA"/>
</dbReference>
<evidence type="ECO:0000256" key="5">
    <source>
        <dbReference type="ARBA" id="ARBA00023136"/>
    </source>
</evidence>
<gene>
    <name evidence="10" type="ORF">SAMN04488588_1832</name>
</gene>
<dbReference type="RefSeq" id="WP_091405086.1">
    <property type="nucleotide sequence ID" value="NZ_FMYV01000008.1"/>
</dbReference>
<keyword evidence="4 7" id="KW-1133">Transmembrane helix</keyword>
<dbReference type="Proteomes" id="UP000199322">
    <property type="component" value="Unassembled WGS sequence"/>
</dbReference>
<evidence type="ECO:0000259" key="8">
    <source>
        <dbReference type="Pfam" id="PF02706"/>
    </source>
</evidence>
<evidence type="ECO:0000313" key="10">
    <source>
        <dbReference type="EMBL" id="SDC80311.1"/>
    </source>
</evidence>
<keyword evidence="6" id="KW-0175">Coiled coil</keyword>
<feature type="transmembrane region" description="Helical" evidence="7">
    <location>
        <begin position="442"/>
        <end position="461"/>
    </location>
</feature>
<evidence type="ECO:0000259" key="9">
    <source>
        <dbReference type="Pfam" id="PF13807"/>
    </source>
</evidence>
<dbReference type="GO" id="GO:0005886">
    <property type="term" value="C:plasma membrane"/>
    <property type="evidence" value="ECO:0007669"/>
    <property type="project" value="UniProtKB-SubCell"/>
</dbReference>
<dbReference type="PANTHER" id="PTHR32309">
    <property type="entry name" value="TYROSINE-PROTEIN KINASE"/>
    <property type="match status" value="1"/>
</dbReference>
<keyword evidence="11" id="KW-1185">Reference proteome</keyword>
<feature type="coiled-coil region" evidence="6">
    <location>
        <begin position="243"/>
        <end position="330"/>
    </location>
</feature>
<dbReference type="AlphaFoldDB" id="A0A1G6PJZ9"/>
<keyword evidence="3 7" id="KW-0812">Transmembrane</keyword>
<evidence type="ECO:0000256" key="6">
    <source>
        <dbReference type="SAM" id="Coils"/>
    </source>
</evidence>
<evidence type="ECO:0000256" key="4">
    <source>
        <dbReference type="ARBA" id="ARBA00022989"/>
    </source>
</evidence>
<dbReference type="GO" id="GO:0004713">
    <property type="term" value="F:protein tyrosine kinase activity"/>
    <property type="evidence" value="ECO:0007669"/>
    <property type="project" value="TreeGrafter"/>
</dbReference>